<organism evidence="1 2">
    <name type="scientific">Parelaphostrongylus tenuis</name>
    <name type="common">Meningeal worm</name>
    <dbReference type="NCBI Taxonomy" id="148309"/>
    <lineage>
        <taxon>Eukaryota</taxon>
        <taxon>Metazoa</taxon>
        <taxon>Ecdysozoa</taxon>
        <taxon>Nematoda</taxon>
        <taxon>Chromadorea</taxon>
        <taxon>Rhabditida</taxon>
        <taxon>Rhabditina</taxon>
        <taxon>Rhabditomorpha</taxon>
        <taxon>Strongyloidea</taxon>
        <taxon>Metastrongylidae</taxon>
        <taxon>Parelaphostrongylus</taxon>
    </lineage>
</organism>
<comment type="caution">
    <text evidence="1">The sequence shown here is derived from an EMBL/GenBank/DDBJ whole genome shotgun (WGS) entry which is preliminary data.</text>
</comment>
<keyword evidence="2" id="KW-1185">Reference proteome</keyword>
<name>A0AAD5N401_PARTN</name>
<accession>A0AAD5N401</accession>
<evidence type="ECO:0000313" key="2">
    <source>
        <dbReference type="Proteomes" id="UP001196413"/>
    </source>
</evidence>
<gene>
    <name evidence="1" type="ORF">KIN20_021171</name>
</gene>
<proteinExistence type="predicted"/>
<reference evidence="1" key="1">
    <citation type="submission" date="2021-06" db="EMBL/GenBank/DDBJ databases">
        <title>Parelaphostrongylus tenuis whole genome reference sequence.</title>
        <authorList>
            <person name="Garwood T.J."/>
            <person name="Larsen P.A."/>
            <person name="Fountain-Jones N.M."/>
            <person name="Garbe J.R."/>
            <person name="Macchietto M.G."/>
            <person name="Kania S.A."/>
            <person name="Gerhold R.W."/>
            <person name="Richards J.E."/>
            <person name="Wolf T.M."/>
        </authorList>
    </citation>
    <scope>NUCLEOTIDE SEQUENCE</scope>
    <source>
        <strain evidence="1">MNPRO001-30</strain>
        <tissue evidence="1">Meninges</tissue>
    </source>
</reference>
<dbReference type="AlphaFoldDB" id="A0AAD5N401"/>
<dbReference type="EMBL" id="JAHQIW010004273">
    <property type="protein sequence ID" value="KAJ1361821.1"/>
    <property type="molecule type" value="Genomic_DNA"/>
</dbReference>
<evidence type="ECO:0000313" key="1">
    <source>
        <dbReference type="EMBL" id="KAJ1361821.1"/>
    </source>
</evidence>
<dbReference type="Proteomes" id="UP001196413">
    <property type="component" value="Unassembled WGS sequence"/>
</dbReference>
<protein>
    <submittedName>
        <fullName evidence="1">Uncharacterized protein</fullName>
    </submittedName>
</protein>
<sequence length="136" mass="15893">MILLTCILFQDNDIGPILLLDVRVIVFEKEKHGINHREVEMGLPSNMKLYEILKLVKDRITKSHLFHRVFIMLIGKLVQQDGTISSTYLIEAIKEYELLGNSYQTVVLQVTSPPFRRIPLKQRRCSVKREEDRNTN</sequence>